<evidence type="ECO:0008006" key="8">
    <source>
        <dbReference type="Google" id="ProtNLM"/>
    </source>
</evidence>
<dbReference type="RefSeq" id="XP_018294645.1">
    <property type="nucleotide sequence ID" value="XM_018441079.1"/>
</dbReference>
<feature type="region of interest" description="Disordered" evidence="5">
    <location>
        <begin position="113"/>
        <end position="148"/>
    </location>
</feature>
<protein>
    <recommendedName>
        <fullName evidence="8">Nucleolar protein 12</fullName>
    </recommendedName>
</protein>
<evidence type="ECO:0000313" key="6">
    <source>
        <dbReference type="EMBL" id="OAD76605.1"/>
    </source>
</evidence>
<gene>
    <name evidence="6" type="ORF">PHYBLDRAFT_63186</name>
</gene>
<dbReference type="OrthoDB" id="551633at2759"/>
<feature type="compositionally biased region" description="Acidic residues" evidence="5">
    <location>
        <begin position="121"/>
        <end position="141"/>
    </location>
</feature>
<evidence type="ECO:0000256" key="1">
    <source>
        <dbReference type="ARBA" id="ARBA00004604"/>
    </source>
</evidence>
<keyword evidence="4" id="KW-0539">Nucleus</keyword>
<feature type="region of interest" description="Disordered" evidence="5">
    <location>
        <begin position="1"/>
        <end position="26"/>
    </location>
</feature>
<dbReference type="InParanoid" id="A0A162XUY6"/>
<dbReference type="InterPro" id="IPR019186">
    <property type="entry name" value="Nucleolar_protein_12"/>
</dbReference>
<dbReference type="Pfam" id="PF09805">
    <property type="entry name" value="Nop25"/>
    <property type="match status" value="1"/>
</dbReference>
<organism evidence="6 7">
    <name type="scientific">Phycomyces blakesleeanus (strain ATCC 8743b / DSM 1359 / FGSC 10004 / NBRC 33097 / NRRL 1555)</name>
    <dbReference type="NCBI Taxonomy" id="763407"/>
    <lineage>
        <taxon>Eukaryota</taxon>
        <taxon>Fungi</taxon>
        <taxon>Fungi incertae sedis</taxon>
        <taxon>Mucoromycota</taxon>
        <taxon>Mucoromycotina</taxon>
        <taxon>Mucoromycetes</taxon>
        <taxon>Mucorales</taxon>
        <taxon>Phycomycetaceae</taxon>
        <taxon>Phycomyces</taxon>
    </lineage>
</organism>
<dbReference type="PANTHER" id="PTHR14577">
    <property type="entry name" value="NUCLEOLAR PROTEIN 12"/>
    <property type="match status" value="1"/>
</dbReference>
<comment type="subcellular location">
    <subcellularLocation>
        <location evidence="1">Nucleus</location>
        <location evidence="1">Nucleolus</location>
    </subcellularLocation>
</comment>
<dbReference type="EMBL" id="KV440975">
    <property type="protein sequence ID" value="OAD76605.1"/>
    <property type="molecule type" value="Genomic_DNA"/>
</dbReference>
<dbReference type="AlphaFoldDB" id="A0A162XUY6"/>
<feature type="compositionally biased region" description="Polar residues" evidence="5">
    <location>
        <begin position="7"/>
        <end position="17"/>
    </location>
</feature>
<accession>A0A162XUY6</accession>
<proteinExistence type="inferred from homology"/>
<evidence type="ECO:0000256" key="4">
    <source>
        <dbReference type="ARBA" id="ARBA00023242"/>
    </source>
</evidence>
<keyword evidence="7" id="KW-1185">Reference proteome</keyword>
<dbReference type="PANTHER" id="PTHR14577:SF0">
    <property type="entry name" value="NUCLEOLAR PROTEIN 12"/>
    <property type="match status" value="1"/>
</dbReference>
<evidence type="ECO:0000313" key="7">
    <source>
        <dbReference type="Proteomes" id="UP000077315"/>
    </source>
</evidence>
<sequence>MPPTKPSFKSSTKTQGKSYKGMRNTDVLSAGSKIYAKKRKVNKETIPSVDFDFDKRKEFLTGFSKRKQERKKKTIEKYQEIARQDRLAARAESRAERKRTAEQNVAHMAELMRNNRGVGLSDDEDETVFDDDDEEEESEEAIADKNKPDVKEFKSKSALTTVTVIEDIDLDEED</sequence>
<dbReference type="VEuPathDB" id="FungiDB:PHYBLDRAFT_63186"/>
<keyword evidence="3" id="KW-0175">Coiled coil</keyword>
<dbReference type="Proteomes" id="UP000077315">
    <property type="component" value="Unassembled WGS sequence"/>
</dbReference>
<dbReference type="GO" id="GO:0019843">
    <property type="term" value="F:rRNA binding"/>
    <property type="evidence" value="ECO:0007669"/>
    <property type="project" value="TreeGrafter"/>
</dbReference>
<dbReference type="GO" id="GO:0005730">
    <property type="term" value="C:nucleolus"/>
    <property type="evidence" value="ECO:0007669"/>
    <property type="project" value="UniProtKB-SubCell"/>
</dbReference>
<evidence type="ECO:0000256" key="5">
    <source>
        <dbReference type="SAM" id="MobiDB-lite"/>
    </source>
</evidence>
<dbReference type="STRING" id="763407.A0A162XUY6"/>
<name>A0A162XUY6_PHYB8</name>
<dbReference type="GeneID" id="29001985"/>
<evidence type="ECO:0000256" key="2">
    <source>
        <dbReference type="ARBA" id="ARBA00007175"/>
    </source>
</evidence>
<evidence type="ECO:0000256" key="3">
    <source>
        <dbReference type="ARBA" id="ARBA00023054"/>
    </source>
</evidence>
<reference evidence="7" key="1">
    <citation type="submission" date="2015-06" db="EMBL/GenBank/DDBJ databases">
        <title>Expansion of signal transduction pathways in fungi by whole-genome duplication.</title>
        <authorList>
            <consortium name="DOE Joint Genome Institute"/>
            <person name="Corrochano L.M."/>
            <person name="Kuo A."/>
            <person name="Marcet-Houben M."/>
            <person name="Polaino S."/>
            <person name="Salamov A."/>
            <person name="Villalobos J.M."/>
            <person name="Alvarez M.I."/>
            <person name="Avalos J."/>
            <person name="Benito E.P."/>
            <person name="Benoit I."/>
            <person name="Burger G."/>
            <person name="Camino L.P."/>
            <person name="Canovas D."/>
            <person name="Cerda-Olmedo E."/>
            <person name="Cheng J.-F."/>
            <person name="Dominguez A."/>
            <person name="Elias M."/>
            <person name="Eslava A.P."/>
            <person name="Glaser F."/>
            <person name="Grimwood J."/>
            <person name="Gutierrez G."/>
            <person name="Heitman J."/>
            <person name="Henrissat B."/>
            <person name="Iturriaga E.A."/>
            <person name="Lang B.F."/>
            <person name="Lavin J.L."/>
            <person name="Lee S."/>
            <person name="Li W."/>
            <person name="Lindquist E."/>
            <person name="Lopez-Garcia S."/>
            <person name="Luque E.M."/>
            <person name="Marcos A.T."/>
            <person name="Martin J."/>
            <person name="McCluskey K."/>
            <person name="Medina H.R."/>
            <person name="Miralles-Duran A."/>
            <person name="Miyazaki A."/>
            <person name="Munoz-Torres E."/>
            <person name="Oguiza J.A."/>
            <person name="Ohm R."/>
            <person name="Olmedo M."/>
            <person name="Orejas M."/>
            <person name="Ortiz-Castellanos L."/>
            <person name="Pisabarro A.G."/>
            <person name="Rodriguez-Romero J."/>
            <person name="Ruiz-Herrera J."/>
            <person name="Ruiz-Vazquez R."/>
            <person name="Sanz C."/>
            <person name="Schackwitz W."/>
            <person name="Schmutz J."/>
            <person name="Shahriari M."/>
            <person name="Shelest E."/>
            <person name="Silva-Franco F."/>
            <person name="Soanes D."/>
            <person name="Syed K."/>
            <person name="Tagua V.G."/>
            <person name="Talbot N.J."/>
            <person name="Thon M."/>
            <person name="De vries R.P."/>
            <person name="Wiebenga A."/>
            <person name="Yadav J.S."/>
            <person name="Braun E.L."/>
            <person name="Baker S."/>
            <person name="Garre V."/>
            <person name="Horwitz B."/>
            <person name="Torres-Martinez S."/>
            <person name="Idnurm A."/>
            <person name="Herrera-Estrella A."/>
            <person name="Gabaldon T."/>
            <person name="Grigoriev I.V."/>
        </authorList>
    </citation>
    <scope>NUCLEOTIDE SEQUENCE [LARGE SCALE GENOMIC DNA]</scope>
    <source>
        <strain evidence="7">NRRL 1555(-)</strain>
    </source>
</reference>
<comment type="similarity">
    <text evidence="2">Belongs to the RRP17 family.</text>
</comment>